<keyword evidence="2" id="KW-1185">Reference proteome</keyword>
<dbReference type="SUPFAM" id="SSF50974">
    <property type="entry name" value="Nitrous oxide reductase, N-terminal domain"/>
    <property type="match status" value="1"/>
</dbReference>
<protein>
    <submittedName>
        <fullName evidence="1">DUF5074 domain-containing protein</fullName>
    </submittedName>
</protein>
<comment type="caution">
    <text evidence="1">The sequence shown here is derived from an EMBL/GenBank/DDBJ whole genome shotgun (WGS) entry which is preliminary data.</text>
</comment>
<dbReference type="Proteomes" id="UP000295706">
    <property type="component" value="Unassembled WGS sequence"/>
</dbReference>
<dbReference type="EMBL" id="SMJU01000001">
    <property type="protein sequence ID" value="TDB68859.1"/>
    <property type="molecule type" value="Genomic_DNA"/>
</dbReference>
<accession>A0A4R4KQH9</accession>
<dbReference type="InterPro" id="IPR011045">
    <property type="entry name" value="N2O_reductase_N"/>
</dbReference>
<name>A0A4R4KQH9_9BACT</name>
<dbReference type="OrthoDB" id="9773938at2"/>
<reference evidence="1 2" key="1">
    <citation type="submission" date="2019-02" db="EMBL/GenBank/DDBJ databases">
        <title>Arundinibacter roseus gen. nov., sp. nov., a new member of the family Cytophagaceae.</title>
        <authorList>
            <person name="Szuroczki S."/>
            <person name="Khayer B."/>
            <person name="Sproer C."/>
            <person name="Toumi M."/>
            <person name="Szabo A."/>
            <person name="Felfoldi T."/>
            <person name="Schumann P."/>
            <person name="Toth E."/>
        </authorList>
    </citation>
    <scope>NUCLEOTIDE SEQUENCE [LARGE SCALE GENOMIC DNA]</scope>
    <source>
        <strain evidence="1 2">DMA-k-7a</strain>
    </source>
</reference>
<dbReference type="PANTHER" id="PTHR47197:SF3">
    <property type="entry name" value="DIHYDRO-HEME D1 DEHYDROGENASE"/>
    <property type="match status" value="1"/>
</dbReference>
<dbReference type="InterPro" id="IPR051200">
    <property type="entry name" value="Host-pathogen_enzymatic-act"/>
</dbReference>
<dbReference type="RefSeq" id="WP_132113379.1">
    <property type="nucleotide sequence ID" value="NZ_SMJU01000001.1"/>
</dbReference>
<dbReference type="Pfam" id="PF16819">
    <property type="entry name" value="DUF5074"/>
    <property type="match status" value="1"/>
</dbReference>
<proteinExistence type="predicted"/>
<dbReference type="Gene3D" id="2.130.10.10">
    <property type="entry name" value="YVTN repeat-like/Quinoprotein amine dehydrogenase"/>
    <property type="match status" value="1"/>
</dbReference>
<sequence>MKQQFLKVVAGVCVVVGMNACREKTPDPEVYEQGVMVLNAGNFLDNNGSISFFRREQSEAQNDLFFQENGRSLTGNVQSMAEVGAYSLILVDNSTAGQDKVEIVNVGTFKSEATLSAPDIENPRYVVRINDTKAYVSCWDATGDFSDFFKNQGYIAVVDLTTQTVTKKIPVPKGAERMVKIGNEVYLGAVGGTENLTVLDAATDQVKRIIKIGASPDPIDVDANGKLWIQSNYNVVRINPLTDAIEANVRVGNHALKTPSNFAITPDRRSFYFLYSFYDPAANYAQKGEIYRFGIDDTTIRTDTPFLRRVVSGLGVDPAQGLIYGGVTPSFKQAGYVVRYRTDASVVDSIKVDISPSGFVFK</sequence>
<dbReference type="PANTHER" id="PTHR47197">
    <property type="entry name" value="PROTEIN NIRF"/>
    <property type="match status" value="1"/>
</dbReference>
<dbReference type="AlphaFoldDB" id="A0A4R4KQH9"/>
<gene>
    <name evidence="1" type="ORF">EZE20_00500</name>
</gene>
<evidence type="ECO:0000313" key="2">
    <source>
        <dbReference type="Proteomes" id="UP000295706"/>
    </source>
</evidence>
<organism evidence="1 2">
    <name type="scientific">Arundinibacter roseus</name>
    <dbReference type="NCBI Taxonomy" id="2070510"/>
    <lineage>
        <taxon>Bacteria</taxon>
        <taxon>Pseudomonadati</taxon>
        <taxon>Bacteroidota</taxon>
        <taxon>Cytophagia</taxon>
        <taxon>Cytophagales</taxon>
        <taxon>Spirosomataceae</taxon>
        <taxon>Arundinibacter</taxon>
    </lineage>
</organism>
<evidence type="ECO:0000313" key="1">
    <source>
        <dbReference type="EMBL" id="TDB68859.1"/>
    </source>
</evidence>
<dbReference type="InterPro" id="IPR031815">
    <property type="entry name" value="DUF5074"/>
</dbReference>
<dbReference type="InterPro" id="IPR015943">
    <property type="entry name" value="WD40/YVTN_repeat-like_dom_sf"/>
</dbReference>